<proteinExistence type="predicted"/>
<keyword evidence="1" id="KW-1185">Reference proteome</keyword>
<organism evidence="1 2">
    <name type="scientific">Globodera rostochiensis</name>
    <name type="common">Golden nematode worm</name>
    <name type="synonym">Heterodera rostochiensis</name>
    <dbReference type="NCBI Taxonomy" id="31243"/>
    <lineage>
        <taxon>Eukaryota</taxon>
        <taxon>Metazoa</taxon>
        <taxon>Ecdysozoa</taxon>
        <taxon>Nematoda</taxon>
        <taxon>Chromadorea</taxon>
        <taxon>Rhabditida</taxon>
        <taxon>Tylenchina</taxon>
        <taxon>Tylenchomorpha</taxon>
        <taxon>Tylenchoidea</taxon>
        <taxon>Heteroderidae</taxon>
        <taxon>Heteroderinae</taxon>
        <taxon>Globodera</taxon>
    </lineage>
</organism>
<sequence length="70" mass="8238">MEFWILILVSFSARNSLDKTESAQLEETPLKIIDEIFGEGWWDKVGPQFDNNFWKQKLGQTSQHKYSDSE</sequence>
<dbReference type="AlphaFoldDB" id="A0A914HT94"/>
<reference evidence="2" key="1">
    <citation type="submission" date="2022-11" db="UniProtKB">
        <authorList>
            <consortium name="WormBaseParasite"/>
        </authorList>
    </citation>
    <scope>IDENTIFICATION</scope>
</reference>
<dbReference type="WBParaSite" id="Gr19_v10_g4012.t1">
    <property type="protein sequence ID" value="Gr19_v10_g4012.t1"/>
    <property type="gene ID" value="Gr19_v10_g4012"/>
</dbReference>
<evidence type="ECO:0000313" key="2">
    <source>
        <dbReference type="WBParaSite" id="Gr19_v10_g4012.t1"/>
    </source>
</evidence>
<accession>A0A914HT94</accession>
<evidence type="ECO:0000313" key="1">
    <source>
        <dbReference type="Proteomes" id="UP000887572"/>
    </source>
</evidence>
<protein>
    <submittedName>
        <fullName evidence="2">Uncharacterized protein</fullName>
    </submittedName>
</protein>
<name>A0A914HT94_GLORO</name>
<dbReference type="Proteomes" id="UP000887572">
    <property type="component" value="Unplaced"/>
</dbReference>